<evidence type="ECO:0000313" key="2">
    <source>
        <dbReference type="EMBL" id="KGA99077.1"/>
    </source>
</evidence>
<evidence type="ECO:0000313" key="5">
    <source>
        <dbReference type="Proteomes" id="UP000297014"/>
    </source>
</evidence>
<keyword evidence="4" id="KW-1185">Reference proteome</keyword>
<accession>A0A094YZT2</accession>
<reference evidence="2 4" key="1">
    <citation type="journal article" date="2014" name="Genome Announc.">
        <title>Draft Genome Sequence of Bacillus alcalophilus AV1934, a Classic Alkaliphile Isolated from Human Feces in 1934.</title>
        <authorList>
            <person name="Attie O."/>
            <person name="Jayaprakash A."/>
            <person name="Shah H."/>
            <person name="Paulsen I.T."/>
            <person name="Morino M."/>
            <person name="Takahashi Y."/>
            <person name="Narumi I."/>
            <person name="Sachidanandam R."/>
            <person name="Satoh K."/>
            <person name="Ito M."/>
            <person name="Krulwich T.A."/>
        </authorList>
    </citation>
    <scope>NUCLEOTIDE SEQUENCE [LARGE SCALE GENOMIC DNA]</scope>
    <source>
        <strain evidence="2 4">AV1934</strain>
    </source>
</reference>
<gene>
    <name evidence="3" type="ORF">AJ85_12780</name>
    <name evidence="2" type="ORF">BALCAV_0200020</name>
</gene>
<sequence length="83" mass="9558">MEILKKIKEIPTWLRWVFRVVMAYIALLAVILASTIFVVLVTFTFIIIDFFSGSESLKGYAEENLVPISEFMWNLFTLLVPGL</sequence>
<evidence type="ECO:0000256" key="1">
    <source>
        <dbReference type="SAM" id="Phobius"/>
    </source>
</evidence>
<protein>
    <submittedName>
        <fullName evidence="2">Uncharacterized protein</fullName>
    </submittedName>
</protein>
<dbReference type="RefSeq" id="WP_003323267.1">
    <property type="nucleotide sequence ID" value="NZ_ALPT02000001.1"/>
</dbReference>
<reference evidence="3 5" key="2">
    <citation type="submission" date="2014-01" db="EMBL/GenBank/DDBJ databases">
        <title>Draft genome sequencing of Bacillus alcalophilus CGMCC 1.3604.</title>
        <authorList>
            <person name="Yang J."/>
            <person name="Diao L."/>
            <person name="Yang S."/>
        </authorList>
    </citation>
    <scope>NUCLEOTIDE SEQUENCE [LARGE SCALE GENOMIC DNA]</scope>
    <source>
        <strain evidence="3 5">CGMCC 1.3604</strain>
    </source>
</reference>
<keyword evidence="1" id="KW-1133">Transmembrane helix</keyword>
<dbReference type="eggNOG" id="ENOG503229R">
    <property type="taxonomic scope" value="Bacteria"/>
</dbReference>
<keyword evidence="1" id="KW-0472">Membrane</keyword>
<feature type="transmembrane region" description="Helical" evidence="1">
    <location>
        <begin position="21"/>
        <end position="48"/>
    </location>
</feature>
<dbReference type="OrthoDB" id="2942608at2"/>
<evidence type="ECO:0000313" key="3">
    <source>
        <dbReference type="EMBL" id="THG90110.1"/>
    </source>
</evidence>
<proteinExistence type="predicted"/>
<name>A0A094YZT2_ALKAL</name>
<keyword evidence="1" id="KW-0812">Transmembrane</keyword>
<organism evidence="2 4">
    <name type="scientific">Alkalihalobacillus alcalophilus ATCC 27647 = CGMCC 1.3604</name>
    <dbReference type="NCBI Taxonomy" id="1218173"/>
    <lineage>
        <taxon>Bacteria</taxon>
        <taxon>Bacillati</taxon>
        <taxon>Bacillota</taxon>
        <taxon>Bacilli</taxon>
        <taxon>Bacillales</taxon>
        <taxon>Bacillaceae</taxon>
        <taxon>Alkalihalobacillus</taxon>
    </lineage>
</organism>
<dbReference type="STRING" id="1218173.BALCAV_0200020"/>
<evidence type="ECO:0000313" key="4">
    <source>
        <dbReference type="Proteomes" id="UP000002754"/>
    </source>
</evidence>
<dbReference type="EMBL" id="ALPT02000001">
    <property type="protein sequence ID" value="KGA99077.1"/>
    <property type="molecule type" value="Genomic_DNA"/>
</dbReference>
<comment type="caution">
    <text evidence="2">The sequence shown here is derived from an EMBL/GenBank/DDBJ whole genome shotgun (WGS) entry which is preliminary data.</text>
</comment>
<dbReference type="Proteomes" id="UP000002754">
    <property type="component" value="Unassembled WGS sequence"/>
</dbReference>
<dbReference type="Proteomes" id="UP000297014">
    <property type="component" value="Unassembled WGS sequence"/>
</dbReference>
<dbReference type="EMBL" id="JALP01000173">
    <property type="protein sequence ID" value="THG90110.1"/>
    <property type="molecule type" value="Genomic_DNA"/>
</dbReference>
<dbReference type="AlphaFoldDB" id="A0A094YZT2"/>